<dbReference type="EMBL" id="BMAW01044825">
    <property type="protein sequence ID" value="GFS46547.1"/>
    <property type="molecule type" value="Genomic_DNA"/>
</dbReference>
<sequence>MTILGQGPENGFFKLDAGLGEELEWDLHGLFLTKGSEEVERLGYREVLSDGEGLDGFPGKLGVLFSLGFNGREDVADGEDNFSLML</sequence>
<gene>
    <name evidence="1" type="ORF">NPIL_585571</name>
</gene>
<accession>A0A8X6J8M8</accession>
<evidence type="ECO:0000313" key="2">
    <source>
        <dbReference type="Proteomes" id="UP000887013"/>
    </source>
</evidence>
<keyword evidence="2" id="KW-1185">Reference proteome</keyword>
<evidence type="ECO:0000313" key="1">
    <source>
        <dbReference type="EMBL" id="GFS46547.1"/>
    </source>
</evidence>
<reference evidence="1" key="1">
    <citation type="submission" date="2020-08" db="EMBL/GenBank/DDBJ databases">
        <title>Multicomponent nature underlies the extraordinary mechanical properties of spider dragline silk.</title>
        <authorList>
            <person name="Kono N."/>
            <person name="Nakamura H."/>
            <person name="Mori M."/>
            <person name="Yoshida Y."/>
            <person name="Ohtoshi R."/>
            <person name="Malay A.D."/>
            <person name="Moran D.A.P."/>
            <person name="Tomita M."/>
            <person name="Numata K."/>
            <person name="Arakawa K."/>
        </authorList>
    </citation>
    <scope>NUCLEOTIDE SEQUENCE</scope>
</reference>
<comment type="caution">
    <text evidence="1">The sequence shown here is derived from an EMBL/GenBank/DDBJ whole genome shotgun (WGS) entry which is preliminary data.</text>
</comment>
<proteinExistence type="predicted"/>
<name>A0A8X6J8M8_NEPPI</name>
<dbReference type="AlphaFoldDB" id="A0A8X6J8M8"/>
<dbReference type="Proteomes" id="UP000887013">
    <property type="component" value="Unassembled WGS sequence"/>
</dbReference>
<organism evidence="1 2">
    <name type="scientific">Nephila pilipes</name>
    <name type="common">Giant wood spider</name>
    <name type="synonym">Nephila maculata</name>
    <dbReference type="NCBI Taxonomy" id="299642"/>
    <lineage>
        <taxon>Eukaryota</taxon>
        <taxon>Metazoa</taxon>
        <taxon>Ecdysozoa</taxon>
        <taxon>Arthropoda</taxon>
        <taxon>Chelicerata</taxon>
        <taxon>Arachnida</taxon>
        <taxon>Araneae</taxon>
        <taxon>Araneomorphae</taxon>
        <taxon>Entelegynae</taxon>
        <taxon>Araneoidea</taxon>
        <taxon>Nephilidae</taxon>
        <taxon>Nephila</taxon>
    </lineage>
</organism>
<protein>
    <submittedName>
        <fullName evidence="1">Uncharacterized protein</fullName>
    </submittedName>
</protein>